<keyword evidence="3 6" id="KW-0106">Calcium</keyword>
<dbReference type="PRINTS" id="PR00196">
    <property type="entry name" value="ANNEXIN"/>
</dbReference>
<evidence type="ECO:0000256" key="6">
    <source>
        <dbReference type="RuleBase" id="RU003540"/>
    </source>
</evidence>
<dbReference type="SMART" id="SM00335">
    <property type="entry name" value="ANX"/>
    <property type="match status" value="4"/>
</dbReference>
<evidence type="ECO:0000256" key="4">
    <source>
        <dbReference type="ARBA" id="ARBA00023216"/>
    </source>
</evidence>
<feature type="compositionally biased region" description="Pro residues" evidence="7">
    <location>
        <begin position="65"/>
        <end position="75"/>
    </location>
</feature>
<dbReference type="GO" id="GO:0005509">
    <property type="term" value="F:calcium ion binding"/>
    <property type="evidence" value="ECO:0007669"/>
    <property type="project" value="InterPro"/>
</dbReference>
<dbReference type="FunFam" id="1.10.220.10:FF:000010">
    <property type="entry name" value="Annexin"/>
    <property type="match status" value="1"/>
</dbReference>
<feature type="region of interest" description="Disordered" evidence="7">
    <location>
        <begin position="1"/>
        <end position="156"/>
    </location>
</feature>
<name>A0A1Y1NJK1_PHOPY</name>
<protein>
    <recommendedName>
        <fullName evidence="6">Annexin</fullName>
    </recommendedName>
</protein>
<feature type="compositionally biased region" description="Pro residues" evidence="7">
    <location>
        <begin position="18"/>
        <end position="31"/>
    </location>
</feature>
<dbReference type="GO" id="GO:0005737">
    <property type="term" value="C:cytoplasm"/>
    <property type="evidence" value="ECO:0007669"/>
    <property type="project" value="TreeGrafter"/>
</dbReference>
<dbReference type="FunFam" id="1.10.220.10:FF:000004">
    <property type="entry name" value="Annexin"/>
    <property type="match status" value="1"/>
</dbReference>
<dbReference type="PROSITE" id="PS00223">
    <property type="entry name" value="ANNEXIN_1"/>
    <property type="match status" value="2"/>
</dbReference>
<reference evidence="8" key="1">
    <citation type="journal article" date="2016" name="Sci. Rep.">
        <title>Molecular characterization of firefly nuptial gifts: a multi-omics approach sheds light on postcopulatory sexual selection.</title>
        <authorList>
            <person name="Al-Wathiqui N."/>
            <person name="Fallon T.R."/>
            <person name="South A."/>
            <person name="Weng J.K."/>
            <person name="Lewis S.M."/>
        </authorList>
    </citation>
    <scope>NUCLEOTIDE SEQUENCE</scope>
</reference>
<proteinExistence type="inferred from homology"/>
<accession>A0A1Y1NJK1</accession>
<dbReference type="Pfam" id="PF00191">
    <property type="entry name" value="Annexin"/>
    <property type="match status" value="4"/>
</dbReference>
<dbReference type="InterPro" id="IPR018502">
    <property type="entry name" value="Annexin_repeat"/>
</dbReference>
<keyword evidence="2 6" id="KW-0677">Repeat</keyword>
<dbReference type="InterPro" id="IPR037104">
    <property type="entry name" value="Annexin_sf"/>
</dbReference>
<evidence type="ECO:0000256" key="3">
    <source>
        <dbReference type="ARBA" id="ARBA00022837"/>
    </source>
</evidence>
<sequence length="457" mass="49756">MSYPGYPPYQQGPGMPGANPPYPQQGYPPYPGGGGAPYPGAYPPQGVYPPSLGFSSNAPMYMPHPSYPGAPPPEGSYPSAEPSYPGAAPSYPGAASQPPYAGAQQVYPTHHTPNYAPPPPTSHDNYEPPHGGYSSQPEVVQRKSPTVIPASPFDPRGDAEVLRKAMKGFGTDEKAIINVLARRTNAQRLEIAVQFKTMYGKDLIKDLKSELSGRFEDLIVALMLPLPQYYARELYNAVSGMGTDEDCLIEVLCTLSNHEIMTIRTAYQNTYHSSLESDLRGDTSGHFKRLMTALCSAGRDESGVVNQAHASADAQQLLNAGALQWGTDESLFNMILCSRNYNQLRLIFDEYQRIAGHDIEQAIKGEFSGDIEQGLLAVVRAIRSLPAFFAKRLYQSMVGMGTNDNQLIRIIVTRSEVDMGEIKQHYAAMYGKDLAAAIADDVSGDYKKCLLALIGAY</sequence>
<feature type="compositionally biased region" description="Low complexity" evidence="7">
    <location>
        <begin position="76"/>
        <end position="104"/>
    </location>
</feature>
<dbReference type="FunFam" id="1.10.220.10:FF:000002">
    <property type="entry name" value="Annexin"/>
    <property type="match status" value="1"/>
</dbReference>
<evidence type="ECO:0000256" key="7">
    <source>
        <dbReference type="SAM" id="MobiDB-lite"/>
    </source>
</evidence>
<dbReference type="SUPFAM" id="SSF47874">
    <property type="entry name" value="Annexin"/>
    <property type="match status" value="1"/>
</dbReference>
<dbReference type="PROSITE" id="PS51897">
    <property type="entry name" value="ANNEXIN_2"/>
    <property type="match status" value="4"/>
</dbReference>
<dbReference type="GO" id="GO:0005634">
    <property type="term" value="C:nucleus"/>
    <property type="evidence" value="ECO:0007669"/>
    <property type="project" value="TreeGrafter"/>
</dbReference>
<dbReference type="AlphaFoldDB" id="A0A1Y1NJK1"/>
<evidence type="ECO:0000313" key="8">
    <source>
        <dbReference type="EMBL" id="JAV98061.1"/>
    </source>
</evidence>
<dbReference type="PANTHER" id="PTHR10502:SF102">
    <property type="entry name" value="ANNEXIN B11"/>
    <property type="match status" value="1"/>
</dbReference>
<dbReference type="EMBL" id="GEZM01001235">
    <property type="protein sequence ID" value="JAV98061.1"/>
    <property type="molecule type" value="Transcribed_RNA"/>
</dbReference>
<comment type="similarity">
    <text evidence="1 6">Belongs to the annexin family.</text>
</comment>
<evidence type="ECO:0000256" key="1">
    <source>
        <dbReference type="ARBA" id="ARBA00007831"/>
    </source>
</evidence>
<comment type="domain">
    <text evidence="6">A pair of annexin repeats may form one binding site for calcium and phospholipid.</text>
</comment>
<feature type="compositionally biased region" description="Low complexity" evidence="7">
    <location>
        <begin position="1"/>
        <end position="17"/>
    </location>
</feature>
<keyword evidence="5 6" id="KW-0111">Calcium/phospholipid-binding</keyword>
<dbReference type="InterPro" id="IPR001464">
    <property type="entry name" value="Annexin"/>
</dbReference>
<dbReference type="PANTHER" id="PTHR10502">
    <property type="entry name" value="ANNEXIN"/>
    <property type="match status" value="1"/>
</dbReference>
<dbReference type="GO" id="GO:0005886">
    <property type="term" value="C:plasma membrane"/>
    <property type="evidence" value="ECO:0007669"/>
    <property type="project" value="TreeGrafter"/>
</dbReference>
<dbReference type="InterPro" id="IPR018252">
    <property type="entry name" value="Annexin_repeat_CS"/>
</dbReference>
<evidence type="ECO:0000256" key="2">
    <source>
        <dbReference type="ARBA" id="ARBA00022737"/>
    </source>
</evidence>
<dbReference type="GO" id="GO:0001786">
    <property type="term" value="F:phosphatidylserine binding"/>
    <property type="evidence" value="ECO:0007669"/>
    <property type="project" value="TreeGrafter"/>
</dbReference>
<organism evidence="8">
    <name type="scientific">Photinus pyralis</name>
    <name type="common">Common eastern firefly</name>
    <name type="synonym">Lampyris pyralis</name>
    <dbReference type="NCBI Taxonomy" id="7054"/>
    <lineage>
        <taxon>Eukaryota</taxon>
        <taxon>Metazoa</taxon>
        <taxon>Ecdysozoa</taxon>
        <taxon>Arthropoda</taxon>
        <taxon>Hexapoda</taxon>
        <taxon>Insecta</taxon>
        <taxon>Pterygota</taxon>
        <taxon>Neoptera</taxon>
        <taxon>Endopterygota</taxon>
        <taxon>Coleoptera</taxon>
        <taxon>Polyphaga</taxon>
        <taxon>Elateriformia</taxon>
        <taxon>Elateroidea</taxon>
        <taxon>Lampyridae</taxon>
        <taxon>Lampyrinae</taxon>
        <taxon>Photinus</taxon>
    </lineage>
</organism>
<dbReference type="GO" id="GO:0005544">
    <property type="term" value="F:calcium-dependent phospholipid binding"/>
    <property type="evidence" value="ECO:0007669"/>
    <property type="project" value="UniProtKB-KW"/>
</dbReference>
<dbReference type="FunFam" id="1.10.220.10:FF:000001">
    <property type="entry name" value="Annexin"/>
    <property type="match status" value="1"/>
</dbReference>
<dbReference type="Gene3D" id="1.10.220.10">
    <property type="entry name" value="Annexin"/>
    <property type="match status" value="4"/>
</dbReference>
<keyword evidence="4 6" id="KW-0041">Annexin</keyword>
<evidence type="ECO:0000256" key="5">
    <source>
        <dbReference type="ARBA" id="ARBA00023302"/>
    </source>
</evidence>
<dbReference type="GO" id="GO:0012506">
    <property type="term" value="C:vesicle membrane"/>
    <property type="evidence" value="ECO:0007669"/>
    <property type="project" value="TreeGrafter"/>
</dbReference>